<dbReference type="InterPro" id="IPR003439">
    <property type="entry name" value="ABC_transporter-like_ATP-bd"/>
</dbReference>
<dbReference type="Proteomes" id="UP000501558">
    <property type="component" value="Chromosome"/>
</dbReference>
<dbReference type="PROSITE" id="PS00211">
    <property type="entry name" value="ABC_TRANSPORTER_1"/>
    <property type="match status" value="1"/>
</dbReference>
<dbReference type="InterPro" id="IPR017871">
    <property type="entry name" value="ABC_transporter-like_CS"/>
</dbReference>
<keyword evidence="2 4" id="KW-0067">ATP-binding</keyword>
<dbReference type="PANTHER" id="PTHR42798">
    <property type="entry name" value="LIPOPROTEIN-RELEASING SYSTEM ATP-BINDING PROTEIN LOLD"/>
    <property type="match status" value="1"/>
</dbReference>
<evidence type="ECO:0000313" key="4">
    <source>
        <dbReference type="EMBL" id="QIW53457.1"/>
    </source>
</evidence>
<dbReference type="InterPro" id="IPR003593">
    <property type="entry name" value="AAA+_ATPase"/>
</dbReference>
<dbReference type="Gene3D" id="3.40.50.300">
    <property type="entry name" value="P-loop containing nucleotide triphosphate hydrolases"/>
    <property type="match status" value="1"/>
</dbReference>
<dbReference type="InterPro" id="IPR027417">
    <property type="entry name" value="P-loop_NTPase"/>
</dbReference>
<dbReference type="SUPFAM" id="SSF52540">
    <property type="entry name" value="P-loop containing nucleoside triphosphate hydrolases"/>
    <property type="match status" value="1"/>
</dbReference>
<accession>A0A290QC20</accession>
<name>A0A290QC20_9LACT</name>
<dbReference type="KEGG" id="lrn:CMV25_08625"/>
<dbReference type="STRING" id="1348633.GCA_001591765_01932"/>
<dbReference type="PANTHER" id="PTHR42798:SF4">
    <property type="entry name" value="ABC TRANSPORTER DOMAIN-CONTAINING PROTEIN"/>
    <property type="match status" value="1"/>
</dbReference>
<dbReference type="GO" id="GO:0016887">
    <property type="term" value="F:ATP hydrolysis activity"/>
    <property type="evidence" value="ECO:0007669"/>
    <property type="project" value="InterPro"/>
</dbReference>
<evidence type="ECO:0000259" key="3">
    <source>
        <dbReference type="PROSITE" id="PS50893"/>
    </source>
</evidence>
<protein>
    <submittedName>
        <fullName evidence="4">ATP-binding cassette domain-containing protein</fullName>
    </submittedName>
</protein>
<proteinExistence type="predicted"/>
<evidence type="ECO:0000256" key="1">
    <source>
        <dbReference type="ARBA" id="ARBA00022741"/>
    </source>
</evidence>
<evidence type="ECO:0000313" key="6">
    <source>
        <dbReference type="Proteomes" id="UP000501558"/>
    </source>
</evidence>
<dbReference type="SMART" id="SM00382">
    <property type="entry name" value="AAA"/>
    <property type="match status" value="1"/>
</dbReference>
<dbReference type="PROSITE" id="PS50893">
    <property type="entry name" value="ABC_TRANSPORTER_2"/>
    <property type="match status" value="1"/>
</dbReference>
<evidence type="ECO:0000313" key="7">
    <source>
        <dbReference type="Proteomes" id="UP000501945"/>
    </source>
</evidence>
<evidence type="ECO:0000256" key="2">
    <source>
        <dbReference type="ARBA" id="ARBA00022840"/>
    </source>
</evidence>
<dbReference type="RefSeq" id="WP_096040212.1">
    <property type="nucleotide sequence ID" value="NZ_CBCPKB010000024.1"/>
</dbReference>
<dbReference type="EMBL" id="CP047616">
    <property type="protein sequence ID" value="QIW53457.1"/>
    <property type="molecule type" value="Genomic_DNA"/>
</dbReference>
<dbReference type="AlphaFoldDB" id="A0A290QC20"/>
<keyword evidence="6" id="KW-1185">Reference proteome</keyword>
<feature type="domain" description="ABC transporter" evidence="3">
    <location>
        <begin position="2"/>
        <end position="208"/>
    </location>
</feature>
<dbReference type="Proteomes" id="UP000501945">
    <property type="component" value="Chromosome"/>
</dbReference>
<organism evidence="4 7">
    <name type="scientific">Pseudolactococcus raffinolactis</name>
    <dbReference type="NCBI Taxonomy" id="1366"/>
    <lineage>
        <taxon>Bacteria</taxon>
        <taxon>Bacillati</taxon>
        <taxon>Bacillota</taxon>
        <taxon>Bacilli</taxon>
        <taxon>Lactobacillales</taxon>
        <taxon>Streptococcaceae</taxon>
        <taxon>Pseudolactococcus</taxon>
    </lineage>
</organism>
<dbReference type="EMBL" id="CP047628">
    <property type="protein sequence ID" value="QIW58046.1"/>
    <property type="molecule type" value="Genomic_DNA"/>
</dbReference>
<keyword evidence="1" id="KW-0547">Nucleotide-binding</keyword>
<sequence>MIELKDIGKSYDGYEVLSHFDYQFEAGKSYALTGKSGSGKTTLLNMIGRLEMPDSGEVLLEGKNLNKLSERVYFRDYLGYLFQNYGLIDNESIKDNLTLAFVGKKESRAEQEALMVQVLKQVDLSDHDMKRKIFSLSGGEAQRVAIAKLMLKQPSIILADEPTGALDEDTGREIIDILMQLVGDETTLIIATHDPHVYSRVDNVLRLS</sequence>
<dbReference type="GO" id="GO:0005524">
    <property type="term" value="F:ATP binding"/>
    <property type="evidence" value="ECO:0007669"/>
    <property type="project" value="UniProtKB-KW"/>
</dbReference>
<dbReference type="Pfam" id="PF00005">
    <property type="entry name" value="ABC_tran"/>
    <property type="match status" value="1"/>
</dbReference>
<evidence type="ECO:0000313" key="5">
    <source>
        <dbReference type="EMBL" id="QIW58046.1"/>
    </source>
</evidence>
<gene>
    <name evidence="5" type="ORF">GU334_03590</name>
    <name evidence="4" type="ORF">GU336_04490</name>
</gene>
<reference evidence="6 7" key="1">
    <citation type="submission" date="2019-12" db="EMBL/GenBank/DDBJ databases">
        <title>Whole genome sequences of Lactococcus raffinolactis strains isolated from sewage.</title>
        <authorList>
            <person name="Ybazeta G."/>
            <person name="Ross M."/>
            <person name="Brabant-Kirwan D."/>
            <person name="Saleh M."/>
            <person name="Dillon J.A."/>
            <person name="Splinter K."/>
            <person name="Nokhbeh R."/>
        </authorList>
    </citation>
    <scope>NUCLEOTIDE SEQUENCE [LARGE SCALE GENOMIC DNA]</scope>
    <source>
        <strain evidence="5 6">Lr_19_14</strain>
        <strain evidence="4 7">Lr_19_5</strain>
    </source>
</reference>